<evidence type="ECO:0000256" key="4">
    <source>
        <dbReference type="ARBA" id="ARBA00011245"/>
    </source>
</evidence>
<dbReference type="GO" id="GO:0006096">
    <property type="term" value="P:glycolytic process"/>
    <property type="evidence" value="ECO:0007669"/>
    <property type="project" value="UniProtKB-UniRule"/>
</dbReference>
<name>C2MDH5_9PORP</name>
<dbReference type="PIRSF" id="PIRSF000724">
    <property type="entry name" value="Pgk"/>
    <property type="match status" value="1"/>
</dbReference>
<keyword evidence="8 12" id="KW-0547">Nucleotide-binding</keyword>
<dbReference type="PANTHER" id="PTHR11406">
    <property type="entry name" value="PHOSPHOGLYCERATE KINASE"/>
    <property type="match status" value="1"/>
</dbReference>
<keyword evidence="12" id="KW-0963">Cytoplasm</keyword>
<comment type="pathway">
    <text evidence="2 12">Carbohydrate degradation; glycolysis; pyruvate from D-glyceraldehyde 3-phosphate: step 2/5.</text>
</comment>
<organism evidence="16 17">
    <name type="scientific">Porphyromonas uenonis 60-3</name>
    <dbReference type="NCBI Taxonomy" id="596327"/>
    <lineage>
        <taxon>Bacteria</taxon>
        <taxon>Pseudomonadati</taxon>
        <taxon>Bacteroidota</taxon>
        <taxon>Bacteroidia</taxon>
        <taxon>Bacteroidales</taxon>
        <taxon>Porphyromonadaceae</taxon>
        <taxon>Porphyromonas</taxon>
    </lineage>
</organism>
<protein>
    <recommendedName>
        <fullName evidence="6 12">Phosphoglycerate kinase</fullName>
        <ecNumber evidence="5 12">2.7.2.3</ecNumber>
    </recommendedName>
</protein>
<comment type="subunit">
    <text evidence="4 12">Monomer.</text>
</comment>
<evidence type="ECO:0000256" key="1">
    <source>
        <dbReference type="ARBA" id="ARBA00000642"/>
    </source>
</evidence>
<feature type="binding site" evidence="12 14">
    <location>
        <position position="347"/>
    </location>
    <ligand>
        <name>ATP</name>
        <dbReference type="ChEBI" id="CHEBI:30616"/>
    </ligand>
</feature>
<evidence type="ECO:0000256" key="12">
    <source>
        <dbReference type="HAMAP-Rule" id="MF_00145"/>
    </source>
</evidence>
<evidence type="ECO:0000256" key="7">
    <source>
        <dbReference type="ARBA" id="ARBA00022679"/>
    </source>
</evidence>
<evidence type="ECO:0000256" key="2">
    <source>
        <dbReference type="ARBA" id="ARBA00004838"/>
    </source>
</evidence>
<feature type="binding site" evidence="13">
    <location>
        <position position="35"/>
    </location>
    <ligand>
        <name>(2R)-3-phosphoglycerate</name>
        <dbReference type="ChEBI" id="CHEBI:58272"/>
    </ligand>
</feature>
<comment type="subcellular location">
    <subcellularLocation>
        <location evidence="12">Cytoplasm</location>
    </subcellularLocation>
</comment>
<dbReference type="InterPro" id="IPR001576">
    <property type="entry name" value="Phosphoglycerate_kinase"/>
</dbReference>
<keyword evidence="17" id="KW-1185">Reference proteome</keyword>
<dbReference type="GO" id="GO:0006094">
    <property type="term" value="P:gluconeogenesis"/>
    <property type="evidence" value="ECO:0007669"/>
    <property type="project" value="TreeGrafter"/>
</dbReference>
<evidence type="ECO:0000256" key="8">
    <source>
        <dbReference type="ARBA" id="ARBA00022741"/>
    </source>
</evidence>
<evidence type="ECO:0000256" key="9">
    <source>
        <dbReference type="ARBA" id="ARBA00022777"/>
    </source>
</evidence>
<evidence type="ECO:0000256" key="5">
    <source>
        <dbReference type="ARBA" id="ARBA00013061"/>
    </source>
</evidence>
<dbReference type="Proteomes" id="UP000003303">
    <property type="component" value="Unassembled WGS sequence"/>
</dbReference>
<comment type="similarity">
    <text evidence="3 12 15">Belongs to the phosphoglycerate kinase family.</text>
</comment>
<sequence length="423" mass="45511">MTNIHQFDFSGLRALVRVDFNVPFDDKGQITDDTRMRAALPTLRKILSDGGSVIIATHLGRPKGRDPKLSTALIVPHLKELIHVPVIHCPVSRGAQAQEMAQALQSGEILVLENVRFEEEEEGKLRNADQYTDEEALKAAKADLKERQKAYAKEMATLADVYVNDAFGAAHRAHATTALIAQYFAADKKMFGMLMLQEVEAVQRVLHGAKHPFTAILGGSKVSSKIDIILNLMDKVDNLIIGGGMAYTFVKAQGGEIGRSLCEEDKIDVARDIMERAKAKGVRLLLPVDTVATCDFANDAPAETFPTNQIPADRMGMDIGAQACADYREVILTSKTILWNGPAGVFEFDNFARGSEAIAKAVAEATRQGAYSLVGGGDSVACINKLGLGDEVSYVSTGGGALLEAIEGKALPGIVAIDPNYGK</sequence>
<dbReference type="Gene3D" id="3.40.50.1260">
    <property type="entry name" value="Phosphoglycerate kinase, N-terminal domain"/>
    <property type="match status" value="2"/>
</dbReference>
<dbReference type="EC" id="2.7.2.3" evidence="5 12"/>
<dbReference type="EMBL" id="ACLR01000192">
    <property type="protein sequence ID" value="EEK16228.1"/>
    <property type="molecule type" value="Genomic_DNA"/>
</dbReference>
<comment type="catalytic activity">
    <reaction evidence="1 12 15">
        <text>(2R)-3-phosphoglycerate + ATP = (2R)-3-phospho-glyceroyl phosphate + ADP</text>
        <dbReference type="Rhea" id="RHEA:14801"/>
        <dbReference type="ChEBI" id="CHEBI:30616"/>
        <dbReference type="ChEBI" id="CHEBI:57604"/>
        <dbReference type="ChEBI" id="CHEBI:58272"/>
        <dbReference type="ChEBI" id="CHEBI:456216"/>
        <dbReference type="EC" id="2.7.2.3"/>
    </reaction>
</comment>
<evidence type="ECO:0000256" key="14">
    <source>
        <dbReference type="PIRSR" id="PIRSR000724-2"/>
    </source>
</evidence>
<keyword evidence="9 12" id="KW-0418">Kinase</keyword>
<feature type="binding site" evidence="12">
    <location>
        <position position="35"/>
    </location>
    <ligand>
        <name>substrate</name>
    </ligand>
</feature>
<keyword evidence="7 12" id="KW-0808">Transferase</keyword>
<feature type="binding site" evidence="12 14">
    <location>
        <position position="316"/>
    </location>
    <ligand>
        <name>ATP</name>
        <dbReference type="ChEBI" id="CHEBI:30616"/>
    </ligand>
</feature>
<dbReference type="eggNOG" id="COG0126">
    <property type="taxonomic scope" value="Bacteria"/>
</dbReference>
<dbReference type="FunFam" id="3.40.50.1260:FF:000003">
    <property type="entry name" value="Phosphoglycerate kinase"/>
    <property type="match status" value="1"/>
</dbReference>
<gene>
    <name evidence="12 16" type="primary">pgk</name>
    <name evidence="16" type="ORF">PORUE0001_0540</name>
</gene>
<dbReference type="HAMAP" id="MF_00145">
    <property type="entry name" value="Phosphoglyc_kinase"/>
    <property type="match status" value="1"/>
</dbReference>
<feature type="binding site" evidence="12 13">
    <location>
        <begin position="19"/>
        <end position="21"/>
    </location>
    <ligand>
        <name>substrate</name>
    </ligand>
</feature>
<dbReference type="PRINTS" id="PR00477">
    <property type="entry name" value="PHGLYCKINASE"/>
</dbReference>
<dbReference type="SUPFAM" id="SSF53748">
    <property type="entry name" value="Phosphoglycerate kinase"/>
    <property type="match status" value="1"/>
</dbReference>
<feature type="binding site" evidence="12">
    <location>
        <position position="172"/>
    </location>
    <ligand>
        <name>substrate</name>
    </ligand>
</feature>
<evidence type="ECO:0000256" key="6">
    <source>
        <dbReference type="ARBA" id="ARBA00016471"/>
    </source>
</evidence>
<evidence type="ECO:0000256" key="10">
    <source>
        <dbReference type="ARBA" id="ARBA00022840"/>
    </source>
</evidence>
<dbReference type="GO" id="GO:0005524">
    <property type="term" value="F:ATP binding"/>
    <property type="evidence" value="ECO:0007669"/>
    <property type="project" value="UniProtKB-KW"/>
</dbReference>
<reference evidence="16 17" key="1">
    <citation type="submission" date="2009-04" db="EMBL/GenBank/DDBJ databases">
        <authorList>
            <person name="Sebastian Y."/>
            <person name="Madupu R."/>
            <person name="Durkin A.S."/>
            <person name="Torralba M."/>
            <person name="Methe B."/>
            <person name="Sutton G.G."/>
            <person name="Strausberg R.L."/>
            <person name="Nelson K.E."/>
        </authorList>
    </citation>
    <scope>NUCLEOTIDE SEQUENCE [LARGE SCALE GENOMIC DNA]</scope>
    <source>
        <strain evidence="16 17">60-3</strain>
    </source>
</reference>
<dbReference type="InterPro" id="IPR036043">
    <property type="entry name" value="Phosphoglycerate_kinase_sf"/>
</dbReference>
<proteinExistence type="inferred from homology"/>
<dbReference type="PANTHER" id="PTHR11406:SF23">
    <property type="entry name" value="PHOSPHOGLYCERATE KINASE 1, CHLOROPLASTIC-RELATED"/>
    <property type="match status" value="1"/>
</dbReference>
<dbReference type="GO" id="GO:0043531">
    <property type="term" value="F:ADP binding"/>
    <property type="evidence" value="ECO:0007669"/>
    <property type="project" value="TreeGrafter"/>
</dbReference>
<dbReference type="FunFam" id="3.40.50.1260:FF:000006">
    <property type="entry name" value="Phosphoglycerate kinase"/>
    <property type="match status" value="1"/>
</dbReference>
<evidence type="ECO:0000313" key="17">
    <source>
        <dbReference type="Proteomes" id="UP000003303"/>
    </source>
</evidence>
<dbReference type="AlphaFoldDB" id="C2MDH5"/>
<dbReference type="GO" id="GO:0005829">
    <property type="term" value="C:cytosol"/>
    <property type="evidence" value="ECO:0007669"/>
    <property type="project" value="TreeGrafter"/>
</dbReference>
<dbReference type="Pfam" id="PF00162">
    <property type="entry name" value="PGK"/>
    <property type="match status" value="1"/>
</dbReference>
<evidence type="ECO:0000256" key="11">
    <source>
        <dbReference type="ARBA" id="ARBA00023152"/>
    </source>
</evidence>
<feature type="binding site" evidence="12 13">
    <location>
        <begin position="58"/>
        <end position="61"/>
    </location>
    <ligand>
        <name>substrate</name>
    </ligand>
</feature>
<keyword evidence="10 12" id="KW-0067">ATP-binding</keyword>
<dbReference type="RefSeq" id="WP_007365908.1">
    <property type="nucleotide sequence ID" value="NZ_ACLR01000192.1"/>
</dbReference>
<feature type="binding site" evidence="12 14">
    <location>
        <begin position="376"/>
        <end position="379"/>
    </location>
    <ligand>
        <name>ATP</name>
        <dbReference type="ChEBI" id="CHEBI:30616"/>
    </ligand>
</feature>
<feature type="binding site" evidence="12 14">
    <location>
        <position position="225"/>
    </location>
    <ligand>
        <name>ATP</name>
        <dbReference type="ChEBI" id="CHEBI:30616"/>
    </ligand>
</feature>
<dbReference type="STRING" id="596327.PORUE0001_0540"/>
<dbReference type="UniPathway" id="UPA00109">
    <property type="reaction ID" value="UER00185"/>
</dbReference>
<feature type="binding site" evidence="13">
    <location>
        <position position="172"/>
    </location>
    <ligand>
        <name>(2R)-3-phosphoglycerate</name>
        <dbReference type="ChEBI" id="CHEBI:58272"/>
    </ligand>
</feature>
<keyword evidence="11 12" id="KW-0324">Glycolysis</keyword>
<evidence type="ECO:0000256" key="13">
    <source>
        <dbReference type="PIRSR" id="PIRSR000724-1"/>
    </source>
</evidence>
<dbReference type="OrthoDB" id="9808460at2"/>
<evidence type="ECO:0000256" key="15">
    <source>
        <dbReference type="RuleBase" id="RU000532"/>
    </source>
</evidence>
<feature type="binding site" evidence="12">
    <location>
        <position position="116"/>
    </location>
    <ligand>
        <name>substrate</name>
    </ligand>
</feature>
<accession>C2MDH5</accession>
<feature type="binding site" evidence="13">
    <location>
        <position position="116"/>
    </location>
    <ligand>
        <name>(2R)-3-phosphoglycerate</name>
        <dbReference type="ChEBI" id="CHEBI:58272"/>
    </ligand>
</feature>
<dbReference type="InterPro" id="IPR015824">
    <property type="entry name" value="Phosphoglycerate_kinase_N"/>
</dbReference>
<comment type="caution">
    <text evidence="16">The sequence shown here is derived from an EMBL/GenBank/DDBJ whole genome shotgun (WGS) entry which is preliminary data.</text>
</comment>
<evidence type="ECO:0000256" key="3">
    <source>
        <dbReference type="ARBA" id="ARBA00008982"/>
    </source>
</evidence>
<dbReference type="GO" id="GO:0004618">
    <property type="term" value="F:phosphoglycerate kinase activity"/>
    <property type="evidence" value="ECO:0007669"/>
    <property type="project" value="UniProtKB-UniRule"/>
</dbReference>
<evidence type="ECO:0000313" key="16">
    <source>
        <dbReference type="EMBL" id="EEK16228.1"/>
    </source>
</evidence>